<gene>
    <name evidence="1" type="ORF">RPERSI_LOCUS462</name>
</gene>
<protein>
    <submittedName>
        <fullName evidence="1">9822_t:CDS:1</fullName>
    </submittedName>
</protein>
<keyword evidence="2" id="KW-1185">Reference proteome</keyword>
<proteinExistence type="predicted"/>
<evidence type="ECO:0000313" key="1">
    <source>
        <dbReference type="EMBL" id="CAG8468347.1"/>
    </source>
</evidence>
<dbReference type="EMBL" id="CAJVQC010000369">
    <property type="protein sequence ID" value="CAG8468347.1"/>
    <property type="molecule type" value="Genomic_DNA"/>
</dbReference>
<dbReference type="Proteomes" id="UP000789920">
    <property type="component" value="Unassembled WGS sequence"/>
</dbReference>
<name>A0ACA9KEF8_9GLOM</name>
<reference evidence="1" key="1">
    <citation type="submission" date="2021-06" db="EMBL/GenBank/DDBJ databases">
        <authorList>
            <person name="Kallberg Y."/>
            <person name="Tangrot J."/>
            <person name="Rosling A."/>
        </authorList>
    </citation>
    <scope>NUCLEOTIDE SEQUENCE</scope>
    <source>
        <strain evidence="1">MA461A</strain>
    </source>
</reference>
<sequence length="39" mass="4376">MVMNCSKNFTLNQLSLSLIAYCWIFSPISFNQSSALSCI</sequence>
<accession>A0ACA9KEF8</accession>
<comment type="caution">
    <text evidence="1">The sequence shown here is derived from an EMBL/GenBank/DDBJ whole genome shotgun (WGS) entry which is preliminary data.</text>
</comment>
<evidence type="ECO:0000313" key="2">
    <source>
        <dbReference type="Proteomes" id="UP000789920"/>
    </source>
</evidence>
<organism evidence="1 2">
    <name type="scientific">Racocetra persica</name>
    <dbReference type="NCBI Taxonomy" id="160502"/>
    <lineage>
        <taxon>Eukaryota</taxon>
        <taxon>Fungi</taxon>
        <taxon>Fungi incertae sedis</taxon>
        <taxon>Mucoromycota</taxon>
        <taxon>Glomeromycotina</taxon>
        <taxon>Glomeromycetes</taxon>
        <taxon>Diversisporales</taxon>
        <taxon>Gigasporaceae</taxon>
        <taxon>Racocetra</taxon>
    </lineage>
</organism>